<gene>
    <name evidence="5" type="ORF">GCM10009808_22420</name>
</gene>
<dbReference type="Pfam" id="PF00294">
    <property type="entry name" value="PfkB"/>
    <property type="match status" value="1"/>
</dbReference>
<evidence type="ECO:0000256" key="2">
    <source>
        <dbReference type="ARBA" id="ARBA00022679"/>
    </source>
</evidence>
<dbReference type="Proteomes" id="UP001501690">
    <property type="component" value="Unassembled WGS sequence"/>
</dbReference>
<dbReference type="InterPro" id="IPR029056">
    <property type="entry name" value="Ribokinase-like"/>
</dbReference>
<dbReference type="EMBL" id="BAAAPL010000002">
    <property type="protein sequence ID" value="GAA1704074.1"/>
    <property type="molecule type" value="Genomic_DNA"/>
</dbReference>
<dbReference type="GO" id="GO:0016301">
    <property type="term" value="F:kinase activity"/>
    <property type="evidence" value="ECO:0007669"/>
    <property type="project" value="UniProtKB-KW"/>
</dbReference>
<name>A0ABN2IFG1_9MICO</name>
<sequence length="300" mass="31044">MSRIVVIGDVIDDILVTPHGPIRRDTDTESDIVYAQGGSAANVAAWLGHLGAPVDFYGRVGSGDAARHTATLAAHGVRALIEEADDRPTGRIVILLDGDSRTFLNMGGANRDLPVDVLTDERLMGAAAVHITGHSMLEPWRLARVPDLLGRTRRLGIPVVLDPSSAGFLRDVGVDNFLAAVAGVDILLPNRDEAEALTGLDDPEVAARALTAVAPTVIVTCGADGSYVAEDPARMQSRVRVSHVPAEPAHVVDPTGAGDAFAAGFHAAVRRGLSPVDAAAAASTIAARAVTLSGARPPAP</sequence>
<accession>A0ABN2IFG1</accession>
<comment type="caution">
    <text evidence="5">The sequence shown here is derived from an EMBL/GenBank/DDBJ whole genome shotgun (WGS) entry which is preliminary data.</text>
</comment>
<reference evidence="5 6" key="1">
    <citation type="journal article" date="2019" name="Int. J. Syst. Evol. Microbiol.">
        <title>The Global Catalogue of Microorganisms (GCM) 10K type strain sequencing project: providing services to taxonomists for standard genome sequencing and annotation.</title>
        <authorList>
            <consortium name="The Broad Institute Genomics Platform"/>
            <consortium name="The Broad Institute Genome Sequencing Center for Infectious Disease"/>
            <person name="Wu L."/>
            <person name="Ma J."/>
        </authorList>
    </citation>
    <scope>NUCLEOTIDE SEQUENCE [LARGE SCALE GENOMIC DNA]</scope>
    <source>
        <strain evidence="5 6">JCM 15577</strain>
    </source>
</reference>
<dbReference type="PANTHER" id="PTHR10584">
    <property type="entry name" value="SUGAR KINASE"/>
    <property type="match status" value="1"/>
</dbReference>
<dbReference type="InterPro" id="IPR002173">
    <property type="entry name" value="Carboh/pur_kinase_PfkB_CS"/>
</dbReference>
<organism evidence="5 6">
    <name type="scientific">Microbacterium sediminicola</name>
    <dbReference type="NCBI Taxonomy" id="415210"/>
    <lineage>
        <taxon>Bacteria</taxon>
        <taxon>Bacillati</taxon>
        <taxon>Actinomycetota</taxon>
        <taxon>Actinomycetes</taxon>
        <taxon>Micrococcales</taxon>
        <taxon>Microbacteriaceae</taxon>
        <taxon>Microbacterium</taxon>
    </lineage>
</organism>
<feature type="domain" description="Carbohydrate kinase PfkB" evidence="4">
    <location>
        <begin position="1"/>
        <end position="299"/>
    </location>
</feature>
<dbReference type="RefSeq" id="WP_344072612.1">
    <property type="nucleotide sequence ID" value="NZ_BAAAPL010000002.1"/>
</dbReference>
<evidence type="ECO:0000259" key="4">
    <source>
        <dbReference type="Pfam" id="PF00294"/>
    </source>
</evidence>
<keyword evidence="3 5" id="KW-0418">Kinase</keyword>
<dbReference type="PANTHER" id="PTHR10584:SF167">
    <property type="entry name" value="PFKB DOMAIN PROTEIN"/>
    <property type="match status" value="1"/>
</dbReference>
<protein>
    <submittedName>
        <fullName evidence="5">PfkB family carbohydrate kinase</fullName>
    </submittedName>
</protein>
<evidence type="ECO:0000256" key="3">
    <source>
        <dbReference type="ARBA" id="ARBA00022777"/>
    </source>
</evidence>
<comment type="similarity">
    <text evidence="1">Belongs to the carbohydrate kinase PfkB family.</text>
</comment>
<dbReference type="Gene3D" id="3.40.1190.20">
    <property type="match status" value="1"/>
</dbReference>
<dbReference type="InterPro" id="IPR011611">
    <property type="entry name" value="PfkB_dom"/>
</dbReference>
<evidence type="ECO:0000313" key="6">
    <source>
        <dbReference type="Proteomes" id="UP001501690"/>
    </source>
</evidence>
<proteinExistence type="inferred from homology"/>
<dbReference type="SUPFAM" id="SSF53613">
    <property type="entry name" value="Ribokinase-like"/>
    <property type="match status" value="1"/>
</dbReference>
<evidence type="ECO:0000313" key="5">
    <source>
        <dbReference type="EMBL" id="GAA1704074.1"/>
    </source>
</evidence>
<keyword evidence="6" id="KW-1185">Reference proteome</keyword>
<keyword evidence="2" id="KW-0808">Transferase</keyword>
<evidence type="ECO:0000256" key="1">
    <source>
        <dbReference type="ARBA" id="ARBA00010688"/>
    </source>
</evidence>
<dbReference type="PROSITE" id="PS00583">
    <property type="entry name" value="PFKB_KINASES_1"/>
    <property type="match status" value="1"/>
</dbReference>
<dbReference type="PRINTS" id="PR00990">
    <property type="entry name" value="RIBOKINASE"/>
</dbReference>
<dbReference type="InterPro" id="IPR002139">
    <property type="entry name" value="Ribo/fructo_kinase"/>
</dbReference>